<feature type="transmembrane region" description="Helical" evidence="1">
    <location>
        <begin position="7"/>
        <end position="26"/>
    </location>
</feature>
<reference evidence="2 3" key="1">
    <citation type="journal article" date="2019" name="Int. J. Syst. Evol. Microbiol.">
        <title>The Global Catalogue of Microorganisms (GCM) 10K type strain sequencing project: providing services to taxonomists for standard genome sequencing and annotation.</title>
        <authorList>
            <consortium name="The Broad Institute Genomics Platform"/>
            <consortium name="The Broad Institute Genome Sequencing Center for Infectious Disease"/>
            <person name="Wu L."/>
            <person name="Ma J."/>
        </authorList>
    </citation>
    <scope>NUCLEOTIDE SEQUENCE [LARGE SCALE GENOMIC DNA]</scope>
    <source>
        <strain evidence="2 3">RDMS1</strain>
    </source>
</reference>
<gene>
    <name evidence="2" type="ORF">ACFQL7_06935</name>
</gene>
<name>A0ABD5YP79_9EURY</name>
<feature type="transmembrane region" description="Helical" evidence="1">
    <location>
        <begin position="57"/>
        <end position="78"/>
    </location>
</feature>
<proteinExistence type="predicted"/>
<evidence type="ECO:0000313" key="2">
    <source>
        <dbReference type="EMBL" id="MFC7189617.1"/>
    </source>
</evidence>
<keyword evidence="1" id="KW-0472">Membrane</keyword>
<protein>
    <recommendedName>
        <fullName evidence="4">DUF1772 domain-containing protein</fullName>
    </recommendedName>
</protein>
<feature type="transmembrane region" description="Helical" evidence="1">
    <location>
        <begin position="85"/>
        <end position="104"/>
    </location>
</feature>
<accession>A0ABD5YP79</accession>
<evidence type="ECO:0000256" key="1">
    <source>
        <dbReference type="SAM" id="Phobius"/>
    </source>
</evidence>
<evidence type="ECO:0008006" key="4">
    <source>
        <dbReference type="Google" id="ProtNLM"/>
    </source>
</evidence>
<dbReference type="EMBL" id="JBHTAX010000001">
    <property type="protein sequence ID" value="MFC7189617.1"/>
    <property type="molecule type" value="Genomic_DNA"/>
</dbReference>
<evidence type="ECO:0000313" key="3">
    <source>
        <dbReference type="Proteomes" id="UP001596417"/>
    </source>
</evidence>
<dbReference type="Proteomes" id="UP001596417">
    <property type="component" value="Unassembled WGS sequence"/>
</dbReference>
<keyword evidence="1" id="KW-0812">Transmembrane</keyword>
<dbReference type="GeneID" id="76199176"/>
<dbReference type="RefSeq" id="WP_264554856.1">
    <property type="nucleotide sequence ID" value="NZ_CP109979.1"/>
</dbReference>
<keyword evidence="3" id="KW-1185">Reference proteome</keyword>
<keyword evidence="1" id="KW-1133">Transmembrane helix</keyword>
<dbReference type="AlphaFoldDB" id="A0ABD5YP79"/>
<comment type="caution">
    <text evidence="2">The sequence shown here is derived from an EMBL/GenBank/DDBJ whole genome shotgun (WGS) entry which is preliminary data.</text>
</comment>
<feature type="transmembrane region" description="Helical" evidence="1">
    <location>
        <begin position="136"/>
        <end position="157"/>
    </location>
</feature>
<organism evidence="2 3">
    <name type="scientific">Halocatena marina</name>
    <dbReference type="NCBI Taxonomy" id="2934937"/>
    <lineage>
        <taxon>Archaea</taxon>
        <taxon>Methanobacteriati</taxon>
        <taxon>Methanobacteriota</taxon>
        <taxon>Stenosarchaea group</taxon>
        <taxon>Halobacteria</taxon>
        <taxon>Halobacteriales</taxon>
        <taxon>Natronomonadaceae</taxon>
        <taxon>Halocatena</taxon>
    </lineage>
</organism>
<sequence length="158" mass="17124">MANLTSIVIAISFSFATGFFTTLSYVEKPVWGLVFDSDNPRVTDENARLIHAELKRIINIAPPTMATVVSSGTVLVLYQMWQQNFGESALTVAVWLFLSMGYVISQLRARIAAVKSISSDGDIDDVREGLGGLVTIHHMGLIATSGVVILQTVLVVLL</sequence>